<evidence type="ECO:0000256" key="8">
    <source>
        <dbReference type="HAMAP-Rule" id="MF_00459"/>
    </source>
</evidence>
<evidence type="ECO:0000256" key="6">
    <source>
        <dbReference type="ARBA" id="ARBA00022989"/>
    </source>
</evidence>
<comment type="subunit">
    <text evidence="8">The complex is composed of six subunits: RnfA, RnfB, RnfC, RnfD, RnfE and RnfG.</text>
</comment>
<evidence type="ECO:0000256" key="3">
    <source>
        <dbReference type="ARBA" id="ARBA00022692"/>
    </source>
</evidence>
<sequence>MSVGARLFFIFLSALLVNNFVLSRFLGICPFLGVSKKVDTAVGMSLAVIFVMVMASIITWLLNLLLVAMGLPFLTTIVFILIIAVLVQFVEIVLKKTSPGLYDALGIYLPLITTNCAILGLALLNVQQEYSLVETIVHALGAGLGFGLALVIFSTIREKMELYEVPESFKGTASALVSAGLLSMAFMGFQGLVKL</sequence>
<reference evidence="9 10" key="1">
    <citation type="submission" date="2014-02" db="EMBL/GenBank/DDBJ databases">
        <title>Kosmotoga genome sequencing.</title>
        <authorList>
            <person name="Pollo S.M."/>
            <person name="Charchuk R."/>
            <person name="Nesbo C.L."/>
        </authorList>
    </citation>
    <scope>NUCLEOTIDE SEQUENCE [LARGE SCALE GENOMIC DNA]</scope>
    <source>
        <strain evidence="9 10">S304</strain>
    </source>
</reference>
<keyword evidence="10" id="KW-1185">Reference proteome</keyword>
<keyword evidence="2 8" id="KW-0813">Transport</keyword>
<dbReference type="STRING" id="1453497.AT15_08315"/>
<evidence type="ECO:0000313" key="9">
    <source>
        <dbReference type="EMBL" id="OAA30974.1"/>
    </source>
</evidence>
<name>A0A176K1X1_9BACT</name>
<feature type="transmembrane region" description="Helical" evidence="8">
    <location>
        <begin position="46"/>
        <end position="67"/>
    </location>
</feature>
<dbReference type="InterPro" id="IPR011293">
    <property type="entry name" value="Ion_transpt_RnfA/RsxA"/>
</dbReference>
<dbReference type="NCBIfam" id="NF003481">
    <property type="entry name" value="PRK05151.1"/>
    <property type="match status" value="1"/>
</dbReference>
<dbReference type="Pfam" id="PF02508">
    <property type="entry name" value="Rnf-Nqr"/>
    <property type="match status" value="1"/>
</dbReference>
<evidence type="ECO:0000256" key="5">
    <source>
        <dbReference type="ARBA" id="ARBA00022982"/>
    </source>
</evidence>
<proteinExistence type="inferred from homology"/>
<organism evidence="9 10">
    <name type="scientific">Kosmotoga arenicorallina S304</name>
    <dbReference type="NCBI Taxonomy" id="1453497"/>
    <lineage>
        <taxon>Bacteria</taxon>
        <taxon>Thermotogati</taxon>
        <taxon>Thermotogota</taxon>
        <taxon>Thermotogae</taxon>
        <taxon>Kosmotogales</taxon>
        <taxon>Kosmotogaceae</taxon>
        <taxon>Kosmotoga</taxon>
    </lineage>
</organism>
<feature type="transmembrane region" description="Helical" evidence="8">
    <location>
        <begin position="73"/>
        <end position="94"/>
    </location>
</feature>
<gene>
    <name evidence="8" type="primary">rnfA</name>
    <name evidence="9" type="ORF">AT15_08315</name>
</gene>
<dbReference type="GO" id="GO:0022900">
    <property type="term" value="P:electron transport chain"/>
    <property type="evidence" value="ECO:0007669"/>
    <property type="project" value="UniProtKB-UniRule"/>
</dbReference>
<dbReference type="GO" id="GO:0005886">
    <property type="term" value="C:plasma membrane"/>
    <property type="evidence" value="ECO:0007669"/>
    <property type="project" value="UniProtKB-SubCell"/>
</dbReference>
<keyword evidence="8" id="KW-1003">Cell membrane</keyword>
<dbReference type="PANTHER" id="PTHR30335">
    <property type="entry name" value="INTEGRAL MEMBRANE PROTEIN OF SOXR-REDUCING COMPLEX"/>
    <property type="match status" value="1"/>
</dbReference>
<feature type="transmembrane region" description="Helical" evidence="8">
    <location>
        <begin position="6"/>
        <end position="34"/>
    </location>
</feature>
<keyword evidence="6 8" id="KW-1133">Transmembrane helix</keyword>
<dbReference type="PIRSF" id="PIRSF006102">
    <property type="entry name" value="NQR_DE"/>
    <property type="match status" value="1"/>
</dbReference>
<comment type="similarity">
    <text evidence="8">Belongs to the NqrDE/RnfAE family.</text>
</comment>
<accession>A0A176K1X1</accession>
<comment type="caution">
    <text evidence="9">The sequence shown here is derived from an EMBL/GenBank/DDBJ whole genome shotgun (WGS) entry which is preliminary data.</text>
</comment>
<protein>
    <recommendedName>
        <fullName evidence="8">Ion-translocating oxidoreductase complex subunit A</fullName>
        <ecNumber evidence="8">7.-.-.-</ecNumber>
    </recommendedName>
    <alternativeName>
        <fullName evidence="8">Rnf electron transport complex subunit A</fullName>
    </alternativeName>
</protein>
<keyword evidence="7 8" id="KW-0472">Membrane</keyword>
<evidence type="ECO:0000256" key="7">
    <source>
        <dbReference type="ARBA" id="ARBA00023136"/>
    </source>
</evidence>
<dbReference type="RefSeq" id="WP_068346700.1">
    <property type="nucleotide sequence ID" value="NZ_JFHK01000005.1"/>
</dbReference>
<keyword evidence="3 8" id="KW-0812">Transmembrane</keyword>
<comment type="function">
    <text evidence="8">Part of a membrane-bound complex that couples electron transfer with translocation of ions across the membrane.</text>
</comment>
<comment type="subcellular location">
    <subcellularLocation>
        <location evidence="8">Cell membrane</location>
        <topology evidence="8">Multi-pass membrane protein</topology>
    </subcellularLocation>
    <subcellularLocation>
        <location evidence="1">Endomembrane system</location>
        <topology evidence="1">Multi-pass membrane protein</topology>
    </subcellularLocation>
</comment>
<dbReference type="InterPro" id="IPR003667">
    <property type="entry name" value="NqrDE/RnfAE"/>
</dbReference>
<keyword evidence="4 8" id="KW-1278">Translocase</keyword>
<dbReference type="HAMAP" id="MF_00459">
    <property type="entry name" value="RsxA_RnfA"/>
    <property type="match status" value="1"/>
</dbReference>
<dbReference type="PATRIC" id="fig|1453497.3.peg.1652"/>
<feature type="transmembrane region" description="Helical" evidence="8">
    <location>
        <begin position="101"/>
        <end position="124"/>
    </location>
</feature>
<dbReference type="GO" id="GO:0012505">
    <property type="term" value="C:endomembrane system"/>
    <property type="evidence" value="ECO:0007669"/>
    <property type="project" value="UniProtKB-SubCell"/>
</dbReference>
<dbReference type="AlphaFoldDB" id="A0A176K1X1"/>
<evidence type="ECO:0000313" key="10">
    <source>
        <dbReference type="Proteomes" id="UP000077339"/>
    </source>
</evidence>
<dbReference type="InterPro" id="IPR050133">
    <property type="entry name" value="NqrDE/RnfAE_oxidrdctase"/>
</dbReference>
<dbReference type="EMBL" id="JFHK01000005">
    <property type="protein sequence ID" value="OAA30974.1"/>
    <property type="molecule type" value="Genomic_DNA"/>
</dbReference>
<evidence type="ECO:0000256" key="1">
    <source>
        <dbReference type="ARBA" id="ARBA00004127"/>
    </source>
</evidence>
<feature type="transmembrane region" description="Helical" evidence="8">
    <location>
        <begin position="136"/>
        <end position="156"/>
    </location>
</feature>
<dbReference type="NCBIfam" id="TIGR01943">
    <property type="entry name" value="rnfA"/>
    <property type="match status" value="1"/>
</dbReference>
<keyword evidence="5 8" id="KW-0249">Electron transport</keyword>
<dbReference type="Proteomes" id="UP000077339">
    <property type="component" value="Unassembled WGS sequence"/>
</dbReference>
<dbReference type="EC" id="7.-.-.-" evidence="8"/>
<dbReference type="PANTHER" id="PTHR30335:SF0">
    <property type="entry name" value="ION-TRANSLOCATING OXIDOREDUCTASE COMPLEX SUBUNIT A"/>
    <property type="match status" value="1"/>
</dbReference>
<dbReference type="OrthoDB" id="9803631at2"/>
<evidence type="ECO:0000256" key="4">
    <source>
        <dbReference type="ARBA" id="ARBA00022967"/>
    </source>
</evidence>
<feature type="transmembrane region" description="Helical" evidence="8">
    <location>
        <begin position="168"/>
        <end position="189"/>
    </location>
</feature>
<evidence type="ECO:0000256" key="2">
    <source>
        <dbReference type="ARBA" id="ARBA00022448"/>
    </source>
</evidence>